<feature type="domain" description="FecR protein" evidence="2">
    <location>
        <begin position="118"/>
        <end position="208"/>
    </location>
</feature>
<dbReference type="InterPro" id="IPR032508">
    <property type="entry name" value="FecR_C"/>
</dbReference>
<proteinExistence type="predicted"/>
<accession>A0ABS3BLD2</accession>
<organism evidence="4 5">
    <name type="scientific">Algoriphagus aestuariicola</name>
    <dbReference type="NCBI Taxonomy" id="1852016"/>
    <lineage>
        <taxon>Bacteria</taxon>
        <taxon>Pseudomonadati</taxon>
        <taxon>Bacteroidota</taxon>
        <taxon>Cytophagia</taxon>
        <taxon>Cytophagales</taxon>
        <taxon>Cyclobacteriaceae</taxon>
        <taxon>Algoriphagus</taxon>
    </lineage>
</organism>
<dbReference type="Gene3D" id="3.55.50.30">
    <property type="match status" value="1"/>
</dbReference>
<keyword evidence="1" id="KW-0812">Transmembrane</keyword>
<keyword evidence="1" id="KW-1133">Transmembrane helix</keyword>
<dbReference type="InterPro" id="IPR006860">
    <property type="entry name" value="FecR"/>
</dbReference>
<gene>
    <name evidence="4" type="ORF">J0A67_04395</name>
</gene>
<dbReference type="Gene3D" id="2.60.120.1440">
    <property type="match status" value="1"/>
</dbReference>
<keyword evidence="5" id="KW-1185">Reference proteome</keyword>
<dbReference type="PIRSF" id="PIRSF018266">
    <property type="entry name" value="FecR"/>
    <property type="match status" value="1"/>
</dbReference>
<sequence length="326" mass="37004">MKGTASSQEEHEVREWLKLQESRKEFDSLMERYWEKTAPSTLNDVDYSGILDAIHKRMEVPPHEIKSSKRVFLYRGLRVAASLLLFMLCSYALFESYRDRGTPATDEIQAHLTHTRRTTGPGEKLTMILSDKTKVIINSESEISFSSDYGIKDRVITVKGEAFFDVASDPSRPFKVITEEVTTTALGTEFNVYSRNRDHRIALVEGKVAVGKTDNQIELTPGLMAVWNSKEGSDDFAVRSFDIERVTAWKEGNLVFDRKPFGDILEDLAAWYSVDIQIDKGVDVNKKVIGTFQNKNLEDMLTGLSFSLNFNFEINGKNVHVKNPSQ</sequence>
<dbReference type="Proteomes" id="UP000664698">
    <property type="component" value="Unassembled WGS sequence"/>
</dbReference>
<dbReference type="Pfam" id="PF04773">
    <property type="entry name" value="FecR"/>
    <property type="match status" value="1"/>
</dbReference>
<evidence type="ECO:0000259" key="2">
    <source>
        <dbReference type="Pfam" id="PF04773"/>
    </source>
</evidence>
<reference evidence="4 5" key="1">
    <citation type="submission" date="2021-03" db="EMBL/GenBank/DDBJ databases">
        <title>novel species isolated from a fishpond in China.</title>
        <authorList>
            <person name="Lu H."/>
            <person name="Cai Z."/>
        </authorList>
    </citation>
    <scope>NUCLEOTIDE SEQUENCE [LARGE SCALE GENOMIC DNA]</scope>
    <source>
        <strain evidence="4 5">JCM 31546</strain>
    </source>
</reference>
<evidence type="ECO:0000313" key="4">
    <source>
        <dbReference type="EMBL" id="MBN7800087.1"/>
    </source>
</evidence>
<feature type="domain" description="Protein FecR C-terminal" evidence="3">
    <location>
        <begin position="254"/>
        <end position="321"/>
    </location>
</feature>
<dbReference type="EMBL" id="JAFKCW010000001">
    <property type="protein sequence ID" value="MBN7800087.1"/>
    <property type="molecule type" value="Genomic_DNA"/>
</dbReference>
<comment type="caution">
    <text evidence="4">The sequence shown here is derived from an EMBL/GenBank/DDBJ whole genome shotgun (WGS) entry which is preliminary data.</text>
</comment>
<dbReference type="RefSeq" id="WP_206568051.1">
    <property type="nucleotide sequence ID" value="NZ_JAFKCW010000001.1"/>
</dbReference>
<feature type="transmembrane region" description="Helical" evidence="1">
    <location>
        <begin position="76"/>
        <end position="94"/>
    </location>
</feature>
<dbReference type="Pfam" id="PF16344">
    <property type="entry name" value="FecR_C"/>
    <property type="match status" value="1"/>
</dbReference>
<name>A0ABS3BLD2_9BACT</name>
<dbReference type="PANTHER" id="PTHR30273">
    <property type="entry name" value="PERIPLASMIC SIGNAL SENSOR AND SIGMA FACTOR ACTIVATOR FECR-RELATED"/>
    <property type="match status" value="1"/>
</dbReference>
<evidence type="ECO:0000259" key="3">
    <source>
        <dbReference type="Pfam" id="PF16344"/>
    </source>
</evidence>
<evidence type="ECO:0000256" key="1">
    <source>
        <dbReference type="SAM" id="Phobius"/>
    </source>
</evidence>
<keyword evidence="1" id="KW-0472">Membrane</keyword>
<evidence type="ECO:0000313" key="5">
    <source>
        <dbReference type="Proteomes" id="UP000664698"/>
    </source>
</evidence>
<protein>
    <submittedName>
        <fullName evidence="4">FecR domain-containing protein</fullName>
    </submittedName>
</protein>
<dbReference type="InterPro" id="IPR012373">
    <property type="entry name" value="Ferrdict_sens_TM"/>
</dbReference>
<dbReference type="PANTHER" id="PTHR30273:SF2">
    <property type="entry name" value="PROTEIN FECR"/>
    <property type="match status" value="1"/>
</dbReference>